<dbReference type="Pfam" id="PF25884">
    <property type="entry name" value="At5g19230"/>
    <property type="match status" value="2"/>
</dbReference>
<gene>
    <name evidence="4" type="ORF">DVH24_036641</name>
</gene>
<keyword evidence="2" id="KW-0732">Signal</keyword>
<name>A0A498IGJ2_MALDO</name>
<feature type="domain" description="Uncharacterized GPI-anchored protein At5g19230-like" evidence="3">
    <location>
        <begin position="185"/>
        <end position="310"/>
    </location>
</feature>
<evidence type="ECO:0000313" key="4">
    <source>
        <dbReference type="EMBL" id="RXH82300.1"/>
    </source>
</evidence>
<evidence type="ECO:0000256" key="1">
    <source>
        <dbReference type="SAM" id="Phobius"/>
    </source>
</evidence>
<keyword evidence="1" id="KW-0812">Transmembrane</keyword>
<sequence>MASLTKLSFFFFFFVIAHAFVLLSPLVQSSDKDEDSLLQGINSYRTSLNLPALVKNGNAGCLADEIADDMEDQPCSSPTNGANILATSQTPLANLPKHLGKCKIDANSASDGVILPVCVPKLVPTLVLTNYTHQPQFAKYLNDTKFTGVGLGSEDDWMVVVLASNTPTGSLANAASSLVSAVDEEDDLFQGLNSFRKSANLPEFKKNDNAACLADELADELEDQPCSSAHYIIEPGNLPRFPSFEKLVKKCHIDINTTTAAIIWPVCVPDLDEDLVLNNYTHSHSSKYLNDSKYSGVGIGSEDDWIVAVLTTDAESGSFSGGAATLGAIGMFQYMAAVLLGLFLKDNEESVREEKKRGD</sequence>
<keyword evidence="1" id="KW-0472">Membrane</keyword>
<dbReference type="InterPro" id="IPR045285">
    <property type="entry name" value="At5g19230-like"/>
</dbReference>
<comment type="caution">
    <text evidence="4">The sequence shown here is derived from an EMBL/GenBank/DDBJ whole genome shotgun (WGS) entry which is preliminary data.</text>
</comment>
<proteinExistence type="predicted"/>
<dbReference type="Proteomes" id="UP000290289">
    <property type="component" value="Chromosome 12"/>
</dbReference>
<evidence type="ECO:0000313" key="5">
    <source>
        <dbReference type="Proteomes" id="UP000290289"/>
    </source>
</evidence>
<dbReference type="InterPro" id="IPR059083">
    <property type="entry name" value="At5g19230_dom"/>
</dbReference>
<keyword evidence="1" id="KW-1133">Transmembrane helix</keyword>
<accession>A0A498IGJ2</accession>
<reference evidence="4 5" key="1">
    <citation type="submission" date="2018-10" db="EMBL/GenBank/DDBJ databases">
        <title>A high-quality apple genome assembly.</title>
        <authorList>
            <person name="Hu J."/>
        </authorList>
    </citation>
    <scope>NUCLEOTIDE SEQUENCE [LARGE SCALE GENOMIC DNA]</scope>
    <source>
        <strain evidence="5">cv. HFTH1</strain>
        <tissue evidence="4">Young leaf</tissue>
    </source>
</reference>
<feature type="transmembrane region" description="Helical" evidence="1">
    <location>
        <begin position="323"/>
        <end position="344"/>
    </location>
</feature>
<evidence type="ECO:0000256" key="2">
    <source>
        <dbReference type="SAM" id="SignalP"/>
    </source>
</evidence>
<organism evidence="4 5">
    <name type="scientific">Malus domestica</name>
    <name type="common">Apple</name>
    <name type="synonym">Pyrus malus</name>
    <dbReference type="NCBI Taxonomy" id="3750"/>
    <lineage>
        <taxon>Eukaryota</taxon>
        <taxon>Viridiplantae</taxon>
        <taxon>Streptophyta</taxon>
        <taxon>Embryophyta</taxon>
        <taxon>Tracheophyta</taxon>
        <taxon>Spermatophyta</taxon>
        <taxon>Magnoliopsida</taxon>
        <taxon>eudicotyledons</taxon>
        <taxon>Gunneridae</taxon>
        <taxon>Pentapetalae</taxon>
        <taxon>rosids</taxon>
        <taxon>fabids</taxon>
        <taxon>Rosales</taxon>
        <taxon>Rosaceae</taxon>
        <taxon>Amygdaloideae</taxon>
        <taxon>Maleae</taxon>
        <taxon>Malus</taxon>
    </lineage>
</organism>
<dbReference type="PANTHER" id="PTHR33976">
    <property type="entry name" value="OS07G0645000 PROTEIN"/>
    <property type="match status" value="1"/>
</dbReference>
<dbReference type="AlphaFoldDB" id="A0A498IGJ2"/>
<feature type="domain" description="Uncharacterized GPI-anchored protein At5g19230-like" evidence="3">
    <location>
        <begin position="34"/>
        <end position="162"/>
    </location>
</feature>
<keyword evidence="5" id="KW-1185">Reference proteome</keyword>
<dbReference type="PANTHER" id="PTHR33976:SF11">
    <property type="entry name" value="GPI-ANCHORED PROTEIN"/>
    <property type="match status" value="1"/>
</dbReference>
<dbReference type="EMBL" id="RDQH01000338">
    <property type="protein sequence ID" value="RXH82300.1"/>
    <property type="molecule type" value="Genomic_DNA"/>
</dbReference>
<dbReference type="STRING" id="3750.A0A498IGJ2"/>
<feature type="signal peptide" evidence="2">
    <location>
        <begin position="1"/>
        <end position="19"/>
    </location>
</feature>
<evidence type="ECO:0000259" key="3">
    <source>
        <dbReference type="Pfam" id="PF25884"/>
    </source>
</evidence>
<feature type="chain" id="PRO_5019816355" description="Uncharacterized GPI-anchored protein At5g19230-like domain-containing protein" evidence="2">
    <location>
        <begin position="20"/>
        <end position="359"/>
    </location>
</feature>
<protein>
    <recommendedName>
        <fullName evidence="3">Uncharacterized GPI-anchored protein At5g19230-like domain-containing protein</fullName>
    </recommendedName>
</protein>